<keyword evidence="5 9" id="KW-0648">Protein biosynthesis</keyword>
<dbReference type="InterPro" id="IPR035654">
    <property type="entry name" value="LepA_IV"/>
</dbReference>
<accession>A0A1B2J5U1</accession>
<evidence type="ECO:0000256" key="1">
    <source>
        <dbReference type="ARBA" id="ARBA00005454"/>
    </source>
</evidence>
<dbReference type="InterPro" id="IPR005225">
    <property type="entry name" value="Small_GTP-bd"/>
</dbReference>
<dbReference type="SUPFAM" id="SSF52540">
    <property type="entry name" value="P-loop containing nucleoside triphosphate hydrolases"/>
    <property type="match status" value="1"/>
</dbReference>
<dbReference type="PANTHER" id="PTHR43512:SF7">
    <property type="entry name" value="TRANSLATION FACTOR GUF1, MITOCHONDRIAL"/>
    <property type="match status" value="1"/>
</dbReference>
<proteinExistence type="inferred from homology"/>
<dbReference type="GO" id="GO:0005759">
    <property type="term" value="C:mitochondrial matrix"/>
    <property type="evidence" value="ECO:0007669"/>
    <property type="project" value="UniProtKB-UniRule"/>
</dbReference>
<sequence length="670" mass="75192">MYRLTKGLYRSKTSFPTVSLYTSWSRLFRAYSSNQDKYVDHEYKYYLKYPIDAKNNPTPTLNPSQLNDRVSKIPMKNYRSFVIAAHIDHGKSTISDRLLELTGVLQPGSNKQVLDKLDVERERGITVKAQTCSMVYHYEGEDYLLNLVDSPGHVDFRLEVSRSYAACGGALLLVDASEGCKAQTVANYQMAKSMGLELLPVINKIDLDTADIERTEDQIEETFDLPRENIIHVSAKSGLNVQYVLPAVIEHIPAPQGDKTAPFKALLVDSWYDSYIGVVLLVSVVDGTLKKGQKIQSCSTLRKYDVKEVGVMYPDRFAIDVLSAGQVGYIVPGMKNSAEALVGDTFHVNGKPVEALPGFEEPKSMVFVGAFPADGGEFKRMEESLEHLVTNDRSVTLQRETSNALGQGWRLGFLGSLHASVFKERLENEYGAKLIITSPTVPYKVVYRDGTEKIVTNPDDFPGINDKNKVAALYEPFVEITMTFPNEYLGTVMKLCEANRAIQLDIQYLNNGQVLATYDLPLAHLVDDFFGKLKSATKGYASLDYEDSGYQPSDIVKLELLVNGNGIDALATVMHKSQVERNGQEFVKRFKEFLKIQQFDVIIQARANNKIVARETIKARRKDVLAKLHASDVSRRKKLLVRQKEGKKQLKSIGNIQINNDAYQSFLRRS</sequence>
<comment type="caution">
    <text evidence="9">Lacks conserved residue(s) required for the propagation of feature annotation.</text>
</comment>
<dbReference type="Pfam" id="PF06421">
    <property type="entry name" value="LepA_C"/>
    <property type="match status" value="1"/>
</dbReference>
<dbReference type="Pfam" id="PF03144">
    <property type="entry name" value="GTP_EFTU_D2"/>
    <property type="match status" value="1"/>
</dbReference>
<dbReference type="InterPro" id="IPR013842">
    <property type="entry name" value="LepA_CTD"/>
</dbReference>
<dbReference type="PRINTS" id="PR00315">
    <property type="entry name" value="ELONGATNFCT"/>
</dbReference>
<dbReference type="FunFam" id="3.30.70.870:FF:000004">
    <property type="entry name" value="Translation factor GUF1, mitochondrial"/>
    <property type="match status" value="1"/>
</dbReference>
<dbReference type="Gene3D" id="3.30.70.2570">
    <property type="entry name" value="Elongation factor 4, C-terminal domain"/>
    <property type="match status" value="1"/>
</dbReference>
<dbReference type="FunFam" id="3.30.70.2570:FF:000001">
    <property type="entry name" value="Translation factor GUF1, mitochondrial"/>
    <property type="match status" value="1"/>
</dbReference>
<dbReference type="CDD" id="cd03709">
    <property type="entry name" value="lepA_C"/>
    <property type="match status" value="1"/>
</dbReference>
<dbReference type="GO" id="GO:0005525">
    <property type="term" value="F:GTP binding"/>
    <property type="evidence" value="ECO:0007669"/>
    <property type="project" value="UniProtKB-UniRule"/>
</dbReference>
<dbReference type="FunFam" id="2.40.30.10:FF:000015">
    <property type="entry name" value="Translation factor GUF1, mitochondrial"/>
    <property type="match status" value="1"/>
</dbReference>
<reference evidence="11 12" key="1">
    <citation type="submission" date="2016-02" db="EMBL/GenBank/DDBJ databases">
        <title>Comparative genomic and transcriptomic foundation for Pichia pastoris.</title>
        <authorList>
            <person name="Love K.R."/>
            <person name="Shah K.A."/>
            <person name="Whittaker C.A."/>
            <person name="Wu J."/>
            <person name="Bartlett M.C."/>
            <person name="Ma D."/>
            <person name="Leeson R.L."/>
            <person name="Priest M."/>
            <person name="Young S.K."/>
            <person name="Love J.C."/>
        </authorList>
    </citation>
    <scope>NUCLEOTIDE SEQUENCE [LARGE SCALE GENOMIC DNA]</scope>
    <source>
        <strain evidence="11 12">ATCC 28485</strain>
    </source>
</reference>
<dbReference type="Pfam" id="PF00009">
    <property type="entry name" value="GTP_EFTU"/>
    <property type="match status" value="1"/>
</dbReference>
<evidence type="ECO:0000256" key="2">
    <source>
        <dbReference type="ARBA" id="ARBA00022741"/>
    </source>
</evidence>
<feature type="binding site" evidence="9">
    <location>
        <begin position="203"/>
        <end position="206"/>
    </location>
    <ligand>
        <name>GTP</name>
        <dbReference type="ChEBI" id="CHEBI:37565"/>
    </ligand>
</feature>
<dbReference type="InterPro" id="IPR009000">
    <property type="entry name" value="Transl_B-barrel_sf"/>
</dbReference>
<dbReference type="Proteomes" id="UP000094565">
    <property type="component" value="Chromosome 1"/>
</dbReference>
<name>A0A1B2J5U1_PICPA</name>
<dbReference type="InterPro" id="IPR000640">
    <property type="entry name" value="EFG_V-like"/>
</dbReference>
<dbReference type="PROSITE" id="PS00301">
    <property type="entry name" value="G_TR_1"/>
    <property type="match status" value="1"/>
</dbReference>
<keyword evidence="7 9" id="KW-0342">GTP-binding</keyword>
<dbReference type="Pfam" id="PF00679">
    <property type="entry name" value="EFG_C"/>
    <property type="match status" value="1"/>
</dbReference>
<evidence type="ECO:0000256" key="9">
    <source>
        <dbReference type="HAMAP-Rule" id="MF_03137"/>
    </source>
</evidence>
<comment type="similarity">
    <text evidence="1">Belongs to the TRAFAC class translation factor GTPase superfamily. Classic translation factor GTPase family. LepA subfamily.</text>
</comment>
<comment type="subcellular location">
    <subcellularLocation>
        <location evidence="9">Mitochondrion inner membrane</location>
        <topology evidence="9">Peripheral membrane protein</topology>
        <orientation evidence="9">Matrix side</orientation>
    </subcellularLocation>
</comment>
<feature type="binding site" evidence="9">
    <location>
        <begin position="85"/>
        <end position="92"/>
    </location>
    <ligand>
        <name>GTP</name>
        <dbReference type="ChEBI" id="CHEBI:37565"/>
    </ligand>
</feature>
<dbReference type="Gene3D" id="3.40.50.300">
    <property type="entry name" value="P-loop containing nucleotide triphosphate hydrolases"/>
    <property type="match status" value="1"/>
</dbReference>
<evidence type="ECO:0000313" key="12">
    <source>
        <dbReference type="Proteomes" id="UP000094565"/>
    </source>
</evidence>
<comment type="function">
    <text evidence="9">Promotes mitochondrial protein synthesis. May act as a fidelity factor of the translation reaction, by catalyzing a one-codon backward translocation of tRNAs on improperly translocated ribosomes. Binds to mitochondrial ribosomes in a GTP-dependent manner.</text>
</comment>
<dbReference type="GO" id="GO:0003924">
    <property type="term" value="F:GTPase activity"/>
    <property type="evidence" value="ECO:0007669"/>
    <property type="project" value="UniProtKB-UniRule"/>
</dbReference>
<dbReference type="GO" id="GO:0045727">
    <property type="term" value="P:positive regulation of translation"/>
    <property type="evidence" value="ECO:0007669"/>
    <property type="project" value="UniProtKB-UniRule"/>
</dbReference>
<keyword evidence="12" id="KW-1185">Reference proteome</keyword>
<protein>
    <submittedName>
        <fullName evidence="11">BA75_00833T0</fullName>
    </submittedName>
</protein>
<keyword evidence="4 9" id="KW-0378">Hydrolase</keyword>
<feature type="domain" description="Tr-type G" evidence="10">
    <location>
        <begin position="76"/>
        <end position="256"/>
    </location>
</feature>
<dbReference type="OrthoDB" id="1074at2759"/>
<keyword evidence="2 9" id="KW-0547">Nucleotide-binding</keyword>
<evidence type="ECO:0000256" key="3">
    <source>
        <dbReference type="ARBA" id="ARBA00022792"/>
    </source>
</evidence>
<dbReference type="GO" id="GO:0097177">
    <property type="term" value="F:mitochondrial ribosome binding"/>
    <property type="evidence" value="ECO:0007669"/>
    <property type="project" value="TreeGrafter"/>
</dbReference>
<dbReference type="SUPFAM" id="SSF54980">
    <property type="entry name" value="EF-G C-terminal domain-like"/>
    <property type="match status" value="2"/>
</dbReference>
<evidence type="ECO:0000256" key="8">
    <source>
        <dbReference type="ARBA" id="ARBA00023136"/>
    </source>
</evidence>
<keyword evidence="3 9" id="KW-0999">Mitochondrion inner membrane</keyword>
<comment type="catalytic activity">
    <reaction evidence="9">
        <text>GTP + H2O = GDP + phosphate + H(+)</text>
        <dbReference type="Rhea" id="RHEA:19669"/>
        <dbReference type="ChEBI" id="CHEBI:15377"/>
        <dbReference type="ChEBI" id="CHEBI:15378"/>
        <dbReference type="ChEBI" id="CHEBI:37565"/>
        <dbReference type="ChEBI" id="CHEBI:43474"/>
        <dbReference type="ChEBI" id="CHEBI:58189"/>
        <dbReference type="EC" id="3.6.5.n1"/>
    </reaction>
</comment>
<dbReference type="AlphaFoldDB" id="A0A1B2J5U1"/>
<dbReference type="InterPro" id="IPR035647">
    <property type="entry name" value="EFG_III/V"/>
</dbReference>
<evidence type="ECO:0000256" key="4">
    <source>
        <dbReference type="ARBA" id="ARBA00022801"/>
    </source>
</evidence>
<dbReference type="EMBL" id="CP014584">
    <property type="protein sequence ID" value="ANZ73336.1"/>
    <property type="molecule type" value="Genomic_DNA"/>
</dbReference>
<dbReference type="Gene3D" id="2.40.30.10">
    <property type="entry name" value="Translation factors"/>
    <property type="match status" value="1"/>
</dbReference>
<evidence type="ECO:0000256" key="6">
    <source>
        <dbReference type="ARBA" id="ARBA00023128"/>
    </source>
</evidence>
<gene>
    <name evidence="11" type="primary">GUF1</name>
    <name evidence="11" type="ORF">ATY40_BA7500833</name>
</gene>
<dbReference type="InterPro" id="IPR004161">
    <property type="entry name" value="EFTu-like_2"/>
</dbReference>
<organism evidence="11 12">
    <name type="scientific">Komagataella pastoris</name>
    <name type="common">Yeast</name>
    <name type="synonym">Pichia pastoris</name>
    <dbReference type="NCBI Taxonomy" id="4922"/>
    <lineage>
        <taxon>Eukaryota</taxon>
        <taxon>Fungi</taxon>
        <taxon>Dikarya</taxon>
        <taxon>Ascomycota</taxon>
        <taxon>Saccharomycotina</taxon>
        <taxon>Pichiomycetes</taxon>
        <taxon>Pichiales</taxon>
        <taxon>Pichiaceae</taxon>
        <taxon>Komagataella</taxon>
    </lineage>
</organism>
<dbReference type="CDD" id="cd16260">
    <property type="entry name" value="EF4_III"/>
    <property type="match status" value="1"/>
</dbReference>
<evidence type="ECO:0000256" key="5">
    <source>
        <dbReference type="ARBA" id="ARBA00022917"/>
    </source>
</evidence>
<dbReference type="InterPro" id="IPR027417">
    <property type="entry name" value="P-loop_NTPase"/>
</dbReference>
<keyword evidence="8 9" id="KW-0472">Membrane</keyword>
<dbReference type="SUPFAM" id="SSF50447">
    <property type="entry name" value="Translation proteins"/>
    <property type="match status" value="1"/>
</dbReference>
<dbReference type="GO" id="GO:0006412">
    <property type="term" value="P:translation"/>
    <property type="evidence" value="ECO:0007669"/>
    <property type="project" value="UniProtKB-KW"/>
</dbReference>
<dbReference type="GO" id="GO:0005743">
    <property type="term" value="C:mitochondrial inner membrane"/>
    <property type="evidence" value="ECO:0007669"/>
    <property type="project" value="UniProtKB-SubCell"/>
</dbReference>
<dbReference type="HAMAP" id="MF_00071">
    <property type="entry name" value="LepA"/>
    <property type="match status" value="1"/>
</dbReference>
<dbReference type="InterPro" id="IPR000795">
    <property type="entry name" value="T_Tr_GTP-bd_dom"/>
</dbReference>
<evidence type="ECO:0000256" key="7">
    <source>
        <dbReference type="ARBA" id="ARBA00023134"/>
    </source>
</evidence>
<evidence type="ECO:0000259" key="10">
    <source>
        <dbReference type="PROSITE" id="PS51722"/>
    </source>
</evidence>
<dbReference type="FunFam" id="3.40.50.300:FF:000078">
    <property type="entry name" value="Elongation factor 4"/>
    <property type="match status" value="1"/>
</dbReference>
<dbReference type="Gene3D" id="3.30.70.240">
    <property type="match status" value="1"/>
</dbReference>
<dbReference type="InterPro" id="IPR038363">
    <property type="entry name" value="LepA_C_sf"/>
</dbReference>
<keyword evidence="6 9" id="KW-0496">Mitochondrion</keyword>
<evidence type="ECO:0000313" key="11">
    <source>
        <dbReference type="EMBL" id="ANZ73336.1"/>
    </source>
</evidence>
<dbReference type="NCBIfam" id="TIGR00231">
    <property type="entry name" value="small_GTP"/>
    <property type="match status" value="1"/>
</dbReference>
<dbReference type="CDD" id="cd03699">
    <property type="entry name" value="EF4_II"/>
    <property type="match status" value="1"/>
</dbReference>
<comment type="similarity">
    <text evidence="9">Belongs to the GTP-binding elongation factor family. LepA subfamily.</text>
</comment>
<dbReference type="NCBIfam" id="TIGR01393">
    <property type="entry name" value="lepA"/>
    <property type="match status" value="1"/>
</dbReference>
<dbReference type="Gene3D" id="3.30.70.870">
    <property type="entry name" value="Elongation Factor G (Translational Gtpase), domain 3"/>
    <property type="match status" value="1"/>
</dbReference>
<dbReference type="PANTHER" id="PTHR43512">
    <property type="entry name" value="TRANSLATION FACTOR GUF1-RELATED"/>
    <property type="match status" value="1"/>
</dbReference>
<dbReference type="InterPro" id="IPR006297">
    <property type="entry name" value="EF-4"/>
</dbReference>
<dbReference type="PROSITE" id="PS51722">
    <property type="entry name" value="G_TR_2"/>
    <property type="match status" value="1"/>
</dbReference>
<dbReference type="CDD" id="cd01890">
    <property type="entry name" value="LepA"/>
    <property type="match status" value="1"/>
</dbReference>
<dbReference type="InterPro" id="IPR031157">
    <property type="entry name" value="G_TR_CS"/>
</dbReference>
<dbReference type="FunFam" id="3.30.70.240:FF:000007">
    <property type="entry name" value="Translation factor GUF1, mitochondrial"/>
    <property type="match status" value="1"/>
</dbReference>